<feature type="transmembrane region" description="Helical" evidence="1">
    <location>
        <begin position="12"/>
        <end position="30"/>
    </location>
</feature>
<evidence type="ECO:0000313" key="3">
    <source>
        <dbReference type="Proteomes" id="UP001356170"/>
    </source>
</evidence>
<dbReference type="Proteomes" id="UP001356170">
    <property type="component" value="Unassembled WGS sequence"/>
</dbReference>
<reference evidence="2 3" key="1">
    <citation type="submission" date="2024-01" db="EMBL/GenBank/DDBJ databases">
        <title>Novel species of the genus Luteimonas isolated from rivers.</title>
        <authorList>
            <person name="Lu H."/>
        </authorList>
    </citation>
    <scope>NUCLEOTIDE SEQUENCE [LARGE SCALE GENOMIC DNA]</scope>
    <source>
        <strain evidence="2 3">FXH3W</strain>
    </source>
</reference>
<keyword evidence="1" id="KW-1133">Transmembrane helix</keyword>
<dbReference type="Pfam" id="PF20221">
    <property type="entry name" value="DUF6580"/>
    <property type="match status" value="1"/>
</dbReference>
<feature type="transmembrane region" description="Helical" evidence="1">
    <location>
        <begin position="57"/>
        <end position="74"/>
    </location>
</feature>
<organism evidence="2 3">
    <name type="scientific">Aquilutibacter rugosus</name>
    <dbReference type="NCBI Taxonomy" id="3115820"/>
    <lineage>
        <taxon>Bacteria</taxon>
        <taxon>Pseudomonadati</taxon>
        <taxon>Pseudomonadota</taxon>
        <taxon>Gammaproteobacteria</taxon>
        <taxon>Lysobacterales</taxon>
        <taxon>Lysobacteraceae</taxon>
        <taxon>Aquilutibacter</taxon>
    </lineage>
</organism>
<protein>
    <submittedName>
        <fullName evidence="2">DUF6580 family putative transport protein</fullName>
    </submittedName>
</protein>
<name>A0ABU7V1F5_9GAMM</name>
<dbReference type="EMBL" id="JAZHBO010000002">
    <property type="protein sequence ID" value="MEF2155647.1"/>
    <property type="molecule type" value="Genomic_DNA"/>
</dbReference>
<keyword evidence="1" id="KW-0812">Transmembrane</keyword>
<sequence length="191" mass="19837">MNMNTTNPRLAVGPLILAAMIVLACLSRLLPHPPNFSPIAAVGLFGGAFFASRNSALLVPVLAVVISDVALGYINGGLYGDYVGSTGQLIVLGATVLCTVIGFALRNRKSSVAVATAAVASTAMFFLTTNFGAFLADPQYPKTVAGLGMAYVAGIPFVKWSLISTLMYSAFLFGGFQLLRSGTPALRAQTV</sequence>
<feature type="transmembrane region" description="Helical" evidence="1">
    <location>
        <begin position="112"/>
        <end position="136"/>
    </location>
</feature>
<dbReference type="InterPro" id="IPR046487">
    <property type="entry name" value="DUF6580"/>
</dbReference>
<keyword evidence="3" id="KW-1185">Reference proteome</keyword>
<feature type="transmembrane region" description="Helical" evidence="1">
    <location>
        <begin position="36"/>
        <end position="52"/>
    </location>
</feature>
<dbReference type="RefSeq" id="WP_331703680.1">
    <property type="nucleotide sequence ID" value="NZ_JAZHBO010000002.1"/>
</dbReference>
<gene>
    <name evidence="2" type="ORF">V3390_05285</name>
</gene>
<proteinExistence type="predicted"/>
<accession>A0ABU7V1F5</accession>
<comment type="caution">
    <text evidence="2">The sequence shown here is derived from an EMBL/GenBank/DDBJ whole genome shotgun (WGS) entry which is preliminary data.</text>
</comment>
<keyword evidence="1" id="KW-0472">Membrane</keyword>
<feature type="transmembrane region" description="Helical" evidence="1">
    <location>
        <begin position="148"/>
        <end position="173"/>
    </location>
</feature>
<evidence type="ECO:0000256" key="1">
    <source>
        <dbReference type="SAM" id="Phobius"/>
    </source>
</evidence>
<evidence type="ECO:0000313" key="2">
    <source>
        <dbReference type="EMBL" id="MEF2155647.1"/>
    </source>
</evidence>
<feature type="transmembrane region" description="Helical" evidence="1">
    <location>
        <begin position="86"/>
        <end position="105"/>
    </location>
</feature>